<dbReference type="EMBL" id="DF238840">
    <property type="protein sequence ID" value="GAF24693.1"/>
    <property type="molecule type" value="Genomic_DNA"/>
</dbReference>
<keyword evidence="3" id="KW-0969">Cilium</keyword>
<name>A0A0S6U7K7_NEOTH</name>
<dbReference type="SMART" id="SM00858">
    <property type="entry name" value="SAF"/>
    <property type="match status" value="1"/>
</dbReference>
<dbReference type="AlphaFoldDB" id="A0A0S6U7K7"/>
<dbReference type="CDD" id="cd11614">
    <property type="entry name" value="SAF_CpaB_FlgA_like"/>
    <property type="match status" value="1"/>
</dbReference>
<sequence>MAMRFPLLKRIWPYLLAVAVGLGVAAFSFKTLKGEATSQVGIRFPVAARDLPPYTLIQAQDLSWGTFPSELPGAIENPAEAVGKVLSRGVPKDYPLRVSDLKDPGSLDVQLVSVNVDSSRLGGARPGDLVDVYWIQPAEKTAWAPGTGATLVAQDARVVSVLDKNGQPVDTGQGLVAAAVQGTATRAPAIAVLAVKAGEVKSIIPGAAQNNTCIALVRKFKEGGGQVGVNAGGQGNSPPQAAAGPASPGK</sequence>
<evidence type="ECO:0000256" key="1">
    <source>
        <dbReference type="SAM" id="MobiDB-lite"/>
    </source>
</evidence>
<reference evidence="3" key="1">
    <citation type="journal article" date="2014" name="Gene">
        <title>Genome-guided analysis of transformation efficiency and carbon dioxide assimilation by Moorella thermoacetica Y72.</title>
        <authorList>
            <person name="Tsukahara K."/>
            <person name="Kita A."/>
            <person name="Nakashimada Y."/>
            <person name="Hoshino T."/>
            <person name="Murakami K."/>
        </authorList>
    </citation>
    <scope>NUCLEOTIDE SEQUENCE [LARGE SCALE GENOMIC DNA]</scope>
    <source>
        <strain evidence="3">Y72</strain>
    </source>
</reference>
<protein>
    <submittedName>
        <fullName evidence="3">Flagellar basal body P-ring biosynthesis protein</fullName>
    </submittedName>
</protein>
<dbReference type="Pfam" id="PF08666">
    <property type="entry name" value="SAF"/>
    <property type="match status" value="1"/>
</dbReference>
<dbReference type="InterPro" id="IPR013974">
    <property type="entry name" value="SAF"/>
</dbReference>
<proteinExistence type="predicted"/>
<feature type="region of interest" description="Disordered" evidence="1">
    <location>
        <begin position="228"/>
        <end position="250"/>
    </location>
</feature>
<evidence type="ECO:0000259" key="2">
    <source>
        <dbReference type="SMART" id="SM00858"/>
    </source>
</evidence>
<evidence type="ECO:0000313" key="3">
    <source>
        <dbReference type="EMBL" id="GAF24693.1"/>
    </source>
</evidence>
<feature type="compositionally biased region" description="Low complexity" evidence="1">
    <location>
        <begin position="236"/>
        <end position="250"/>
    </location>
</feature>
<accession>A0A0S6U7K7</accession>
<keyword evidence="3" id="KW-0282">Flagellum</keyword>
<organism evidence="3">
    <name type="scientific">Moorella thermoacetica Y72</name>
    <dbReference type="NCBI Taxonomy" id="1325331"/>
    <lineage>
        <taxon>Bacteria</taxon>
        <taxon>Bacillati</taxon>
        <taxon>Bacillota</taxon>
        <taxon>Clostridia</taxon>
        <taxon>Neomoorellales</taxon>
        <taxon>Neomoorellaceae</taxon>
        <taxon>Neomoorella</taxon>
    </lineage>
</organism>
<keyword evidence="3" id="KW-0966">Cell projection</keyword>
<feature type="domain" description="SAF" evidence="2">
    <location>
        <begin position="42"/>
        <end position="102"/>
    </location>
</feature>
<dbReference type="Proteomes" id="UP000063718">
    <property type="component" value="Unassembled WGS sequence"/>
</dbReference>
<gene>
    <name evidence="3" type="ORF">MTY_0020</name>
</gene>